<dbReference type="EMBL" id="LN871599">
    <property type="protein sequence ID" value="SIO73782.1"/>
    <property type="molecule type" value="Genomic_DNA"/>
</dbReference>
<protein>
    <submittedName>
        <fullName evidence="1">Uncharacterized protein</fullName>
    </submittedName>
</protein>
<dbReference type="RefSeq" id="XP_021337843.1">
    <property type="nucleotide sequence ID" value="XM_021482652.1"/>
</dbReference>
<sequence length="142" mass="15882">MCKVIDDIYKVQGWTDTQPLDLESLKLILAALFIAPPDDIIEQILSQNGSINKSNLAVIIQELKQYKLRGSNLINLIKEFSVDNKINIDLLNTILIENGMNERDLDELLLVTMGDECKGNDVDINKFANGLDSLSGYEESIV</sequence>
<organism evidence="1 2">
    <name type="scientific">Babesia microti (strain RI)</name>
    <dbReference type="NCBI Taxonomy" id="1133968"/>
    <lineage>
        <taxon>Eukaryota</taxon>
        <taxon>Sar</taxon>
        <taxon>Alveolata</taxon>
        <taxon>Apicomplexa</taxon>
        <taxon>Aconoidasida</taxon>
        <taxon>Piroplasmida</taxon>
        <taxon>Babesiidae</taxon>
        <taxon>Babesia</taxon>
    </lineage>
</organism>
<accession>A0A1N6LY47</accession>
<dbReference type="VEuPathDB" id="PiroplasmaDB:BmR1_04g08000"/>
<dbReference type="SUPFAM" id="SSF47473">
    <property type="entry name" value="EF-hand"/>
    <property type="match status" value="1"/>
</dbReference>
<gene>
    <name evidence="1" type="ORF">BmR1_04g08000</name>
</gene>
<dbReference type="AlphaFoldDB" id="A0A1N6LY47"/>
<reference evidence="1 2" key="1">
    <citation type="journal article" date="2012" name="Nucleic Acids Res.">
        <title>Sequencing of the smallest Apicomplexan genome from the human pathogen Babesia microti.</title>
        <authorList>
            <person name="Cornillot E."/>
            <person name="Hadj-Kaddour K."/>
            <person name="Dassouli A."/>
            <person name="Noel B."/>
            <person name="Ranwez V."/>
            <person name="Vacherie B."/>
            <person name="Augagneur Y."/>
            <person name="Bres V."/>
            <person name="Duclos A."/>
            <person name="Randazzo S."/>
            <person name="Carcy B."/>
            <person name="Debierre-Grockiego F."/>
            <person name="Delbecq S."/>
            <person name="Moubri-Menage K."/>
            <person name="Shams-Eldin H."/>
            <person name="Usmani-Brown S."/>
            <person name="Bringaud F."/>
            <person name="Wincker P."/>
            <person name="Vivares C.P."/>
            <person name="Schwarz R.T."/>
            <person name="Schetters T.P."/>
            <person name="Krause P.J."/>
            <person name="Gorenflot A."/>
            <person name="Berry V."/>
            <person name="Barbe V."/>
            <person name="Ben Mamoun C."/>
        </authorList>
    </citation>
    <scope>NUCLEOTIDE SEQUENCE [LARGE SCALE GENOMIC DNA]</scope>
    <source>
        <strain evidence="1 2">RI</strain>
    </source>
</reference>
<evidence type="ECO:0000313" key="1">
    <source>
        <dbReference type="EMBL" id="SIO73782.1"/>
    </source>
</evidence>
<dbReference type="GeneID" id="24426237"/>
<keyword evidence="2" id="KW-1185">Reference proteome</keyword>
<dbReference type="Proteomes" id="UP000002899">
    <property type="component" value="Chromosome IV"/>
</dbReference>
<reference evidence="1 2" key="3">
    <citation type="journal article" date="2016" name="Sci. Rep.">
        <title>Genome-wide diversity and gene expression profiling of Babesia microti isolates identify polymorphic genes that mediate host-pathogen interactions.</title>
        <authorList>
            <person name="Silva J.C."/>
            <person name="Cornillot E."/>
            <person name="McCracken C."/>
            <person name="Usmani-Brown S."/>
            <person name="Dwivedi A."/>
            <person name="Ifeonu O.O."/>
            <person name="Crabtree J."/>
            <person name="Gotia H.T."/>
            <person name="Virji A.Z."/>
            <person name="Reynes C."/>
            <person name="Colinge J."/>
            <person name="Kumar V."/>
            <person name="Lawres L."/>
            <person name="Pazzi J.E."/>
            <person name="Pablo J.V."/>
            <person name="Hung C."/>
            <person name="Brancato J."/>
            <person name="Kumari P."/>
            <person name="Orvis J."/>
            <person name="Tretina K."/>
            <person name="Chibucos M."/>
            <person name="Ott S."/>
            <person name="Sadzewicz L."/>
            <person name="Sengamalay N."/>
            <person name="Shetty A.C."/>
            <person name="Su Q."/>
            <person name="Tallon L."/>
            <person name="Fraser C.M."/>
            <person name="Frutos R."/>
            <person name="Molina D.M."/>
            <person name="Krause P.J."/>
            <person name="Ben Mamoun C."/>
        </authorList>
    </citation>
    <scope>NUCLEOTIDE SEQUENCE [LARGE SCALE GENOMIC DNA]</scope>
    <source>
        <strain evidence="1 2">RI</strain>
    </source>
</reference>
<evidence type="ECO:0000313" key="2">
    <source>
        <dbReference type="Proteomes" id="UP000002899"/>
    </source>
</evidence>
<dbReference type="InterPro" id="IPR011992">
    <property type="entry name" value="EF-hand-dom_pair"/>
</dbReference>
<reference evidence="1 2" key="2">
    <citation type="journal article" date="2013" name="PLoS ONE">
        <title>Whole genome mapping and re-organization of the nuclear and mitochondrial genomes of Babesia microti isolates.</title>
        <authorList>
            <person name="Cornillot E."/>
            <person name="Dassouli A."/>
            <person name="Garg A."/>
            <person name="Pachikara N."/>
            <person name="Randazzo S."/>
            <person name="Depoix D."/>
            <person name="Carcy B."/>
            <person name="Delbecq S."/>
            <person name="Frutos R."/>
            <person name="Silva J.C."/>
            <person name="Sutton R."/>
            <person name="Krause P.J."/>
            <person name="Mamoun C.B."/>
        </authorList>
    </citation>
    <scope>NUCLEOTIDE SEQUENCE [LARGE SCALE GENOMIC DNA]</scope>
    <source>
        <strain evidence="1 2">RI</strain>
    </source>
</reference>
<proteinExistence type="predicted"/>
<dbReference type="KEGG" id="bmic:BmR1_04g08000"/>
<name>A0A1N6LY47_BABMR</name>